<dbReference type="InterPro" id="IPR013320">
    <property type="entry name" value="ConA-like_dom_sf"/>
</dbReference>
<evidence type="ECO:0000313" key="12">
    <source>
        <dbReference type="CGD" id="CAL0000167910"/>
    </source>
</evidence>
<dbReference type="SUPFAM" id="SSF49899">
    <property type="entry name" value="Concanavalin A-like lectins/glucanases"/>
    <property type="match status" value="1"/>
</dbReference>
<feature type="compositionally biased region" description="Low complexity" evidence="9">
    <location>
        <begin position="193"/>
        <end position="220"/>
    </location>
</feature>
<organism evidence="13 14">
    <name type="scientific">Candida dubliniensis (strain CD36 / ATCC MYA-646 / CBS 7987 / NCPF 3949 / NRRL Y-17841)</name>
    <name type="common">Yeast</name>
    <dbReference type="NCBI Taxonomy" id="573826"/>
    <lineage>
        <taxon>Eukaryota</taxon>
        <taxon>Fungi</taxon>
        <taxon>Dikarya</taxon>
        <taxon>Ascomycota</taxon>
        <taxon>Saccharomycotina</taxon>
        <taxon>Pichiomycetes</taxon>
        <taxon>Debaryomycetaceae</taxon>
        <taxon>Candida/Lodderomyces clade</taxon>
        <taxon>Candida</taxon>
    </lineage>
</organism>
<evidence type="ECO:0000256" key="2">
    <source>
        <dbReference type="ARBA" id="ARBA00010962"/>
    </source>
</evidence>
<feature type="domain" description="GH16" evidence="11">
    <location>
        <begin position="358"/>
        <end position="701"/>
    </location>
</feature>
<proteinExistence type="inferred from homology"/>
<evidence type="ECO:0000256" key="1">
    <source>
        <dbReference type="ARBA" id="ARBA00004606"/>
    </source>
</evidence>
<dbReference type="Proteomes" id="UP000002605">
    <property type="component" value="Chromosome 3"/>
</dbReference>
<keyword evidence="5 10" id="KW-1133">Transmembrane helix</keyword>
<keyword evidence="6 10" id="KW-0472">Membrane</keyword>
<dbReference type="GO" id="GO:0005886">
    <property type="term" value="C:plasma membrane"/>
    <property type="evidence" value="ECO:0007669"/>
    <property type="project" value="TreeGrafter"/>
</dbReference>
<keyword evidence="4" id="KW-0735">Signal-anchor</keyword>
<keyword evidence="14" id="KW-1185">Reference proteome</keyword>
<comment type="similarity">
    <text evidence="2">Belongs to the SKN1/KRE6 family.</text>
</comment>
<sequence>MQRDLTYNAPKIKFTDTDGQEEHFYFDRSNNSTNDLTSHDSSSTNLQDTNSRRKQPPPPPPQNPFSDNSNANSTESFYQSETRFHQPLLHNNGDNSNSSVGINYTNNSNNKQHISSQQHNESSSIYSASPMSSSPLVSNFQSYLDNQDNDMTRGKYNQSTTRSSSNFIQQQQQQQQQSPTSAGYNRYPLKTQSSIGGSMSRIGLSSSSHMLDNNSSNRSSYSPDSATDLMIYENGEFSPFGGYPASLFPLSIDEKESDDYLHNPDPVQDAEYDKNRFLYDLKTMDKKSLSGLIAFISMFLIAIAIFIILPVFTYTGYNPKAKNYENYEVLTQYSYPMLSAIRTSLIDPDTPEEAMVWKSKNGEEWPLVFSDEFNAEGRTFYEGDDQFFTAPDLHYDATKDLEWYDPDAVTTSNGTLNLRMDAFKSHGLFYRSGMIQSWNQMCFTQGKLEFSAKLPGYGNITGLWPGLWSMGNLGRPGYLASTEGVWPYTYDSCDAGITPNQSSPDGISYLPGQRLNKCTCPGEAHPNRGIGRGAPEIDALEGEIHGVIGRVSQSLQVAPYDIWYMPNYDFLEIHNSSVTLMNTYTGGPFQQAISGVTMLNVTWYEFGDNQHNFQKYGYEYLNDNESGYLRWFVGDNPTFTMYSQALHPNGNVGWRRLPKEPLSLILNLGISNNWAYIDWPSLVFPSTMRVDYVRIYQPKDQINIGCDPSDYPTSDYIQQHLNVYQNVNLTTFQDGGYSFPKHKLIGC</sequence>
<accession>B9WEG2</accession>
<feature type="compositionally biased region" description="Low complexity" evidence="9">
    <location>
        <begin position="122"/>
        <end position="138"/>
    </location>
</feature>
<dbReference type="CAZy" id="GH16">
    <property type="family name" value="Glycoside Hydrolase Family 16"/>
</dbReference>
<keyword evidence="3 10" id="KW-0812">Transmembrane</keyword>
<evidence type="ECO:0000256" key="5">
    <source>
        <dbReference type="ARBA" id="ARBA00022989"/>
    </source>
</evidence>
<feature type="transmembrane region" description="Helical" evidence="10">
    <location>
        <begin position="292"/>
        <end position="312"/>
    </location>
</feature>
<evidence type="ECO:0000256" key="7">
    <source>
        <dbReference type="ARBA" id="ARBA00023180"/>
    </source>
</evidence>
<dbReference type="EMBL" id="FM992690">
    <property type="protein sequence ID" value="CAX43074.1"/>
    <property type="molecule type" value="Genomic_DNA"/>
</dbReference>
<evidence type="ECO:0000256" key="4">
    <source>
        <dbReference type="ARBA" id="ARBA00022968"/>
    </source>
</evidence>
<evidence type="ECO:0000256" key="10">
    <source>
        <dbReference type="SAM" id="Phobius"/>
    </source>
</evidence>
<dbReference type="PANTHER" id="PTHR31361">
    <property type="entry name" value="BETA-GLUCAN SYNTHESIS-ASSOCIATED PROTEIN KRE6-RELATED"/>
    <property type="match status" value="1"/>
</dbReference>
<name>B9WEG2_CANDC</name>
<dbReference type="GO" id="GO:0031505">
    <property type="term" value="P:fungal-type cell wall organization"/>
    <property type="evidence" value="ECO:0007669"/>
    <property type="project" value="UniProtKB-ARBA"/>
</dbReference>
<dbReference type="Pfam" id="PF03935">
    <property type="entry name" value="SKN1_KRE6_Sbg1"/>
    <property type="match status" value="1"/>
</dbReference>
<dbReference type="CGD" id="CAL0000167910">
    <property type="gene designation" value="Cd36_85750"/>
</dbReference>
<dbReference type="VEuPathDB" id="FungiDB:CD36_85750"/>
<evidence type="ECO:0000313" key="14">
    <source>
        <dbReference type="Proteomes" id="UP000002605"/>
    </source>
</evidence>
<evidence type="ECO:0000259" key="11">
    <source>
        <dbReference type="PROSITE" id="PS51762"/>
    </source>
</evidence>
<feature type="compositionally biased region" description="Polar residues" evidence="9">
    <location>
        <begin position="65"/>
        <end position="81"/>
    </location>
</feature>
<dbReference type="GeneID" id="8047135"/>
<gene>
    <name evidence="13" type="primary">SKN1</name>
    <name evidence="12" type="ordered locus">Cd36_85750</name>
    <name evidence="13" type="ORF">CD36_85750</name>
</gene>
<dbReference type="InterPro" id="IPR005629">
    <property type="entry name" value="Skn1/Kre6/Sbg1"/>
</dbReference>
<evidence type="ECO:0000256" key="9">
    <source>
        <dbReference type="SAM" id="MobiDB-lite"/>
    </source>
</evidence>
<dbReference type="GO" id="GO:0006078">
    <property type="term" value="P:(1-&gt;6)-beta-D-glucan biosynthetic process"/>
    <property type="evidence" value="ECO:0007669"/>
    <property type="project" value="TreeGrafter"/>
</dbReference>
<dbReference type="FunFam" id="2.60.120.200:FF:000140">
    <property type="entry name" value="Beta-glucan synthesis-associated protein"/>
    <property type="match status" value="1"/>
</dbReference>
<feature type="region of interest" description="Disordered" evidence="9">
    <location>
        <begin position="1"/>
        <end position="220"/>
    </location>
</feature>
<evidence type="ECO:0000256" key="3">
    <source>
        <dbReference type="ARBA" id="ARBA00022692"/>
    </source>
</evidence>
<evidence type="ECO:0000256" key="6">
    <source>
        <dbReference type="ARBA" id="ARBA00023136"/>
    </source>
</evidence>
<keyword evidence="8" id="KW-0961">Cell wall biogenesis/degradation</keyword>
<dbReference type="PROSITE" id="PS51762">
    <property type="entry name" value="GH16_2"/>
    <property type="match status" value="1"/>
</dbReference>
<dbReference type="InterPro" id="IPR000757">
    <property type="entry name" value="Beta-glucanase-like"/>
</dbReference>
<feature type="compositionally biased region" description="Polar residues" evidence="9">
    <location>
        <begin position="28"/>
        <end position="49"/>
    </location>
</feature>
<dbReference type="GO" id="GO:0015926">
    <property type="term" value="F:glucosidase activity"/>
    <property type="evidence" value="ECO:0007669"/>
    <property type="project" value="TreeGrafter"/>
</dbReference>
<feature type="compositionally biased region" description="Polar residues" evidence="9">
    <location>
        <begin position="92"/>
        <end position="121"/>
    </location>
</feature>
<dbReference type="OrthoDB" id="412647at2759"/>
<evidence type="ECO:0000313" key="13">
    <source>
        <dbReference type="EMBL" id="CAX43074.1"/>
    </source>
</evidence>
<reference evidence="13 14" key="1">
    <citation type="journal article" date="2009" name="Genome Res.">
        <title>Comparative genomics of the fungal pathogens Candida dubliniensis and Candida albicans.</title>
        <authorList>
            <person name="Jackson A.P."/>
            <person name="Gamble J.A."/>
            <person name="Yeomans T."/>
            <person name="Moran G.P."/>
            <person name="Saunders D."/>
            <person name="Harris D."/>
            <person name="Aslett M."/>
            <person name="Barrell J.F."/>
            <person name="Butler G."/>
            <person name="Citiulo F."/>
            <person name="Coleman D.C."/>
            <person name="de Groot P.W.J."/>
            <person name="Goodwin T.J."/>
            <person name="Quail M.A."/>
            <person name="McQuillan J."/>
            <person name="Munro C.A."/>
            <person name="Pain A."/>
            <person name="Poulter R.T."/>
            <person name="Rajandream M.A."/>
            <person name="Renauld H."/>
            <person name="Spiering M.J."/>
            <person name="Tivey A."/>
            <person name="Gow N.A.R."/>
            <person name="Barrell B."/>
            <person name="Sullivan D.J."/>
            <person name="Berriman M."/>
        </authorList>
    </citation>
    <scope>NUCLEOTIDE SEQUENCE [LARGE SCALE GENOMIC DNA]</scope>
    <source>
        <strain evidence="14">CD36 / ATCC MYA-646 / CBS 7987 / NCPF 3949 / NRRL Y-17841</strain>
    </source>
</reference>
<dbReference type="CDD" id="cd02180">
    <property type="entry name" value="GH16_fungal_KRE6_glucanase"/>
    <property type="match status" value="1"/>
</dbReference>
<dbReference type="eggNOG" id="ENOG502QR13">
    <property type="taxonomic scope" value="Eukaryota"/>
</dbReference>
<protein>
    <submittedName>
        <fullName evidence="13">Beta-glucan synthesis-associated protein, putative</fullName>
    </submittedName>
</protein>
<comment type="subcellular location">
    <subcellularLocation>
        <location evidence="1">Membrane</location>
        <topology evidence="1">Single-pass type II membrane protein</topology>
    </subcellularLocation>
</comment>
<dbReference type="KEGG" id="cdu:CD36_85750"/>
<dbReference type="GO" id="GO:0005789">
    <property type="term" value="C:endoplasmic reticulum membrane"/>
    <property type="evidence" value="ECO:0007669"/>
    <property type="project" value="TreeGrafter"/>
</dbReference>
<dbReference type="RefSeq" id="XP_002419479.1">
    <property type="nucleotide sequence ID" value="XM_002419434.1"/>
</dbReference>
<dbReference type="AlphaFoldDB" id="B9WEG2"/>
<feature type="compositionally biased region" description="Basic and acidic residues" evidence="9">
    <location>
        <begin position="13"/>
        <end position="26"/>
    </location>
</feature>
<evidence type="ECO:0000256" key="8">
    <source>
        <dbReference type="ARBA" id="ARBA00023316"/>
    </source>
</evidence>
<dbReference type="PANTHER" id="PTHR31361:SF1">
    <property type="entry name" value="BETA-GLUCAN SYNTHESIS-ASSOCIATED PROTEIN KRE6-RELATED"/>
    <property type="match status" value="1"/>
</dbReference>
<dbReference type="HOGENOM" id="CLU_010811_4_3_1"/>
<feature type="compositionally biased region" description="Polar residues" evidence="9">
    <location>
        <begin position="155"/>
        <end position="168"/>
    </location>
</feature>
<dbReference type="Gene3D" id="2.60.120.200">
    <property type="match status" value="2"/>
</dbReference>
<keyword evidence="7" id="KW-0325">Glycoprotein</keyword>